<evidence type="ECO:0000313" key="4">
    <source>
        <dbReference type="Proteomes" id="UP000069940"/>
    </source>
</evidence>
<proteinExistence type="predicted"/>
<dbReference type="InterPro" id="IPR004875">
    <property type="entry name" value="DDE_SF_endonuclease_dom"/>
</dbReference>
<dbReference type="RefSeq" id="XP_029719395.2">
    <property type="nucleotide sequence ID" value="XM_029863535.2"/>
</dbReference>
<feature type="domain" description="HTH CENPB-type" evidence="2">
    <location>
        <begin position="1"/>
        <end position="55"/>
    </location>
</feature>
<keyword evidence="1" id="KW-0238">DNA-binding</keyword>
<dbReference type="PANTHER" id="PTHR19303:SF74">
    <property type="entry name" value="POGO TRANSPOSABLE ELEMENT WITH KRAB DOMAIN"/>
    <property type="match status" value="1"/>
</dbReference>
<dbReference type="GeneID" id="115261629"/>
<sequence>MSIYGTALTRNHVRNLAYQLAEQKQIKHRFCYKTELAGRDWLMFFMKRHPELTIRKLEPTSLARLKGFNRESVQRFFELLTKLYDSYEYPPSRICNADKAGFSTVLTRSVKVLAKKGVRQVAGVSSGERGANTTGIMALSASGQFLAPMLIFPRQPMNEAFKVGAPPKTIFACNGNGWSTTSTCSTWFDHFLAVARPTVDAPVLLILDGHSSHTRNLNMIEKARQNHVKILSIPPHTSHKFQPLDVSFMGPLKAKYANAVDNYLKRNPGKVVTIYNVSALVNEAFTACASVVTAQSGFRATGVYPINSHVFSDDDFATADKLIRVDEPNYTDLERDDFPHGEPSEVLLRQGSSMALEINDSDPPGDVASLGQVSFEEWNDASDILILDPSFHYSVGEDRSFIIHSSTTENTDASKLNETSTPNFSQRTMEQSLIVCDVSVDEAHESLDILQLDSSHFMLPGATNPGLRQSDCIGIEHQSYEPYDLNKSTQEIFDTEFNDAEDILVLDPSIYYSVAEDGTVIRNGR</sequence>
<dbReference type="Proteomes" id="UP000069940">
    <property type="component" value="Unassembled WGS sequence"/>
</dbReference>
<dbReference type="EnsemblMetazoa" id="AALFPA23_021891.R32422">
    <property type="protein sequence ID" value="AALFPA23_021891.P32422"/>
    <property type="gene ID" value="AALFPA23_021891"/>
</dbReference>
<evidence type="ECO:0000256" key="1">
    <source>
        <dbReference type="ARBA" id="ARBA00023125"/>
    </source>
</evidence>
<dbReference type="InterPro" id="IPR006600">
    <property type="entry name" value="HTH_CenpB_DNA-bd_dom"/>
</dbReference>
<dbReference type="PROSITE" id="PS51253">
    <property type="entry name" value="HTH_CENPB"/>
    <property type="match status" value="1"/>
</dbReference>
<dbReference type="PANTHER" id="PTHR19303">
    <property type="entry name" value="TRANSPOSON"/>
    <property type="match status" value="1"/>
</dbReference>
<dbReference type="Pfam" id="PF03184">
    <property type="entry name" value="DDE_1"/>
    <property type="match status" value="1"/>
</dbReference>
<organism evidence="3 4">
    <name type="scientific">Aedes albopictus</name>
    <name type="common">Asian tiger mosquito</name>
    <name type="synonym">Stegomyia albopicta</name>
    <dbReference type="NCBI Taxonomy" id="7160"/>
    <lineage>
        <taxon>Eukaryota</taxon>
        <taxon>Metazoa</taxon>
        <taxon>Ecdysozoa</taxon>
        <taxon>Arthropoda</taxon>
        <taxon>Hexapoda</taxon>
        <taxon>Insecta</taxon>
        <taxon>Pterygota</taxon>
        <taxon>Neoptera</taxon>
        <taxon>Endopterygota</taxon>
        <taxon>Diptera</taxon>
        <taxon>Nematocera</taxon>
        <taxon>Culicoidea</taxon>
        <taxon>Culicidae</taxon>
        <taxon>Culicinae</taxon>
        <taxon>Aedini</taxon>
        <taxon>Aedes</taxon>
        <taxon>Stegomyia</taxon>
    </lineage>
</organism>
<reference evidence="3" key="2">
    <citation type="submission" date="2025-05" db="UniProtKB">
        <authorList>
            <consortium name="EnsemblMetazoa"/>
        </authorList>
    </citation>
    <scope>IDENTIFICATION</scope>
    <source>
        <strain evidence="3">Foshan</strain>
    </source>
</reference>
<accession>A0ABM1ZUZ8</accession>
<protein>
    <recommendedName>
        <fullName evidence="2">HTH CENPB-type domain-containing protein</fullName>
    </recommendedName>
</protein>
<name>A0ABM1ZUZ8_AEDAL</name>
<evidence type="ECO:0000313" key="3">
    <source>
        <dbReference type="EnsemblMetazoa" id="AALFPA23_021891.P32422"/>
    </source>
</evidence>
<keyword evidence="4" id="KW-1185">Reference proteome</keyword>
<reference evidence="4" key="1">
    <citation type="journal article" date="2015" name="Proc. Natl. Acad. Sci. U.S.A.">
        <title>Genome sequence of the Asian Tiger mosquito, Aedes albopictus, reveals insights into its biology, genetics, and evolution.</title>
        <authorList>
            <person name="Chen X.G."/>
            <person name="Jiang X."/>
            <person name="Gu J."/>
            <person name="Xu M."/>
            <person name="Wu Y."/>
            <person name="Deng Y."/>
            <person name="Zhang C."/>
            <person name="Bonizzoni M."/>
            <person name="Dermauw W."/>
            <person name="Vontas J."/>
            <person name="Armbruster P."/>
            <person name="Huang X."/>
            <person name="Yang Y."/>
            <person name="Zhang H."/>
            <person name="He W."/>
            <person name="Peng H."/>
            <person name="Liu Y."/>
            <person name="Wu K."/>
            <person name="Chen J."/>
            <person name="Lirakis M."/>
            <person name="Topalis P."/>
            <person name="Van Leeuwen T."/>
            <person name="Hall A.B."/>
            <person name="Jiang X."/>
            <person name="Thorpe C."/>
            <person name="Mueller R.L."/>
            <person name="Sun C."/>
            <person name="Waterhouse R.M."/>
            <person name="Yan G."/>
            <person name="Tu Z.J."/>
            <person name="Fang X."/>
            <person name="James A.A."/>
        </authorList>
    </citation>
    <scope>NUCLEOTIDE SEQUENCE [LARGE SCALE GENOMIC DNA]</scope>
    <source>
        <strain evidence="4">Foshan</strain>
    </source>
</reference>
<dbReference type="InterPro" id="IPR050863">
    <property type="entry name" value="CenT-Element_Derived"/>
</dbReference>
<evidence type="ECO:0000259" key="2">
    <source>
        <dbReference type="PROSITE" id="PS51253"/>
    </source>
</evidence>